<dbReference type="eggNOG" id="KOG2177">
    <property type="taxonomic scope" value="Eukaryota"/>
</dbReference>
<evidence type="ECO:0000313" key="7">
    <source>
        <dbReference type="EMBL" id="KGK40217.1"/>
    </source>
</evidence>
<feature type="region of interest" description="Disordered" evidence="5">
    <location>
        <begin position="193"/>
        <end position="238"/>
    </location>
</feature>
<dbReference type="GO" id="GO:0016567">
    <property type="term" value="P:protein ubiquitination"/>
    <property type="evidence" value="ECO:0007669"/>
    <property type="project" value="InterPro"/>
</dbReference>
<dbReference type="SUPFAM" id="SSF57850">
    <property type="entry name" value="RING/U-box"/>
    <property type="match status" value="1"/>
</dbReference>
<evidence type="ECO:0000256" key="5">
    <source>
        <dbReference type="SAM" id="MobiDB-lite"/>
    </source>
</evidence>
<evidence type="ECO:0000256" key="4">
    <source>
        <dbReference type="PROSITE-ProRule" id="PRU00175"/>
    </source>
</evidence>
<dbReference type="PROSITE" id="PS00518">
    <property type="entry name" value="ZF_RING_1"/>
    <property type="match status" value="1"/>
</dbReference>
<feature type="compositionally biased region" description="Acidic residues" evidence="5">
    <location>
        <begin position="250"/>
        <end position="259"/>
    </location>
</feature>
<dbReference type="Gene3D" id="3.30.40.10">
    <property type="entry name" value="Zinc/RING finger domain, C3HC4 (zinc finger)"/>
    <property type="match status" value="1"/>
</dbReference>
<keyword evidence="2 4" id="KW-0863">Zinc-finger</keyword>
<feature type="compositionally biased region" description="Acidic residues" evidence="5">
    <location>
        <begin position="400"/>
        <end position="414"/>
    </location>
</feature>
<dbReference type="InterPro" id="IPR003613">
    <property type="entry name" value="Ubox_domain"/>
</dbReference>
<keyword evidence="3" id="KW-0862">Zinc</keyword>
<sequence length="452" mass="51950">MDALTNILLIPQLSGEDVDENTKRSLLKAHNSALVELVKNISCPICQDVPTQPYMLPLCGHSFCYSCIKYWFQCNPSCPVCRMAIGENKPVVNHSLKRVIDLTLEKVKHLEEMVVHDQEEIDKNLNAWYREKNEEFESDKASDFPWLKKIASNWGRAVVDDEDGVPRCSACHWELIDGHCENCGRQMVGWQSRTDGDELDDDIDEDDEDEDEDLVGPSMNVRESLNSEDEDWNEYDNGLRDMRGSVVQIEAEESEEDETDTPRSHSQKDDPYAFNSYESDDGFVVDDDDDEEEDIADEELDDSEDNNEYLNTSDVEIVDEGMVSGDEDIIRRGRSNRGAIDFDSQSEENEFDEKLITKRRKPVVLNSDDSEHDSIDLSHDSDDDFVKTLKEGRNKKVEDSDSTEDGNYEEDDLIVDLSTKKHNHSNEGKKRKHNNKRKPKHKHHKHKKSKNS</sequence>
<dbReference type="EMBL" id="JQFK01000003">
    <property type="protein sequence ID" value="KGK40217.1"/>
    <property type="molecule type" value="Genomic_DNA"/>
</dbReference>
<dbReference type="Proteomes" id="UP000029867">
    <property type="component" value="Unassembled WGS sequence"/>
</dbReference>
<evidence type="ECO:0000259" key="6">
    <source>
        <dbReference type="PROSITE" id="PS50089"/>
    </source>
</evidence>
<comment type="caution">
    <text evidence="7">The sequence shown here is derived from an EMBL/GenBank/DDBJ whole genome shotgun (WGS) entry which is preliminary data.</text>
</comment>
<dbReference type="HOGENOM" id="CLU_605592_0_0_1"/>
<evidence type="ECO:0000256" key="2">
    <source>
        <dbReference type="ARBA" id="ARBA00022771"/>
    </source>
</evidence>
<feature type="compositionally biased region" description="Basic and acidic residues" evidence="5">
    <location>
        <begin position="372"/>
        <end position="399"/>
    </location>
</feature>
<dbReference type="PANTHER" id="PTHR12109">
    <property type="entry name" value="RING FINGER PROTEIN 141-RELATED"/>
    <property type="match status" value="1"/>
</dbReference>
<dbReference type="InterPro" id="IPR013083">
    <property type="entry name" value="Znf_RING/FYVE/PHD"/>
</dbReference>
<dbReference type="VEuPathDB" id="FungiDB:C5L36_0C09360"/>
<keyword evidence="1" id="KW-0479">Metal-binding</keyword>
<dbReference type="InterPro" id="IPR017907">
    <property type="entry name" value="Znf_RING_CS"/>
</dbReference>
<gene>
    <name evidence="7" type="ORF">JL09_g598</name>
</gene>
<evidence type="ECO:0000313" key="8">
    <source>
        <dbReference type="Proteomes" id="UP000029867"/>
    </source>
</evidence>
<proteinExistence type="predicted"/>
<dbReference type="SMART" id="SM00184">
    <property type="entry name" value="RING"/>
    <property type="match status" value="1"/>
</dbReference>
<dbReference type="InterPro" id="IPR001841">
    <property type="entry name" value="Znf_RING"/>
</dbReference>
<feature type="compositionally biased region" description="Basic residues" evidence="5">
    <location>
        <begin position="429"/>
        <end position="452"/>
    </location>
</feature>
<feature type="compositionally biased region" description="Acidic residues" evidence="5">
    <location>
        <begin position="197"/>
        <end position="214"/>
    </location>
</feature>
<dbReference type="Pfam" id="PF13639">
    <property type="entry name" value="zf-RING_2"/>
    <property type="match status" value="1"/>
</dbReference>
<protein>
    <recommendedName>
        <fullName evidence="6">RING-type domain-containing protein</fullName>
    </recommendedName>
</protein>
<organism evidence="7 8">
    <name type="scientific">Pichia kudriavzevii</name>
    <name type="common">Yeast</name>
    <name type="synonym">Issatchenkia orientalis</name>
    <dbReference type="NCBI Taxonomy" id="4909"/>
    <lineage>
        <taxon>Eukaryota</taxon>
        <taxon>Fungi</taxon>
        <taxon>Dikarya</taxon>
        <taxon>Ascomycota</taxon>
        <taxon>Saccharomycotina</taxon>
        <taxon>Pichiomycetes</taxon>
        <taxon>Pichiales</taxon>
        <taxon>Pichiaceae</taxon>
        <taxon>Pichia</taxon>
    </lineage>
</organism>
<evidence type="ECO:0000256" key="1">
    <source>
        <dbReference type="ARBA" id="ARBA00022723"/>
    </source>
</evidence>
<dbReference type="SMART" id="SM00504">
    <property type="entry name" value="Ubox"/>
    <property type="match status" value="1"/>
</dbReference>
<dbReference type="GO" id="GO:0004842">
    <property type="term" value="F:ubiquitin-protein transferase activity"/>
    <property type="evidence" value="ECO:0007669"/>
    <property type="project" value="InterPro"/>
</dbReference>
<evidence type="ECO:0000256" key="3">
    <source>
        <dbReference type="ARBA" id="ARBA00022833"/>
    </source>
</evidence>
<reference evidence="8" key="1">
    <citation type="journal article" date="2014" name="Microb. Cell Fact.">
        <title>Exploiting Issatchenkia orientalis SD108 for succinic acid production.</title>
        <authorList>
            <person name="Xiao H."/>
            <person name="Shao Z."/>
            <person name="Jiang Y."/>
            <person name="Dole S."/>
            <person name="Zhao H."/>
        </authorList>
    </citation>
    <scope>NUCLEOTIDE SEQUENCE [LARGE SCALE GENOMIC DNA]</scope>
    <source>
        <strain evidence="8">SD108</strain>
    </source>
</reference>
<dbReference type="PROSITE" id="PS50089">
    <property type="entry name" value="ZF_RING_2"/>
    <property type="match status" value="1"/>
</dbReference>
<feature type="compositionally biased region" description="Basic and acidic residues" evidence="5">
    <location>
        <begin position="260"/>
        <end position="271"/>
    </location>
</feature>
<dbReference type="GO" id="GO:0008270">
    <property type="term" value="F:zinc ion binding"/>
    <property type="evidence" value="ECO:0007669"/>
    <property type="project" value="UniProtKB-KW"/>
</dbReference>
<dbReference type="AlphaFoldDB" id="A0A099P7H7"/>
<feature type="domain" description="RING-type" evidence="6">
    <location>
        <begin position="43"/>
        <end position="82"/>
    </location>
</feature>
<feature type="compositionally biased region" description="Acidic residues" evidence="5">
    <location>
        <begin position="278"/>
        <end position="307"/>
    </location>
</feature>
<dbReference type="InterPro" id="IPR047126">
    <property type="entry name" value="RNF141-like"/>
</dbReference>
<accession>A0A099P7H7</accession>
<name>A0A099P7H7_PICKU</name>
<feature type="region of interest" description="Disordered" evidence="5">
    <location>
        <begin position="250"/>
        <end position="452"/>
    </location>
</feature>